<dbReference type="AlphaFoldDB" id="A0A9X0D7F4"/>
<protein>
    <recommendedName>
        <fullName evidence="6">1-aminocyclopropane-1-carboxylate deaminase</fullName>
    </recommendedName>
</protein>
<evidence type="ECO:0000313" key="4">
    <source>
        <dbReference type="EMBL" id="KAJ7388378.1"/>
    </source>
</evidence>
<dbReference type="PANTHER" id="PTHR43780">
    <property type="entry name" value="1-AMINOCYCLOPROPANE-1-CARBOXYLATE DEAMINASE-RELATED"/>
    <property type="match status" value="1"/>
</dbReference>
<evidence type="ECO:0000256" key="3">
    <source>
        <dbReference type="ARBA" id="ARBA00022898"/>
    </source>
</evidence>
<dbReference type="Proteomes" id="UP001163046">
    <property type="component" value="Unassembled WGS sequence"/>
</dbReference>
<dbReference type="OrthoDB" id="10266364at2759"/>
<proteinExistence type="inferred from homology"/>
<evidence type="ECO:0008006" key="6">
    <source>
        <dbReference type="Google" id="ProtNLM"/>
    </source>
</evidence>
<name>A0A9X0D7F4_9CNID</name>
<evidence type="ECO:0000256" key="2">
    <source>
        <dbReference type="ARBA" id="ARBA00008639"/>
    </source>
</evidence>
<gene>
    <name evidence="4" type="ORF">OS493_038024</name>
</gene>
<reference evidence="4" key="1">
    <citation type="submission" date="2023-01" db="EMBL/GenBank/DDBJ databases">
        <title>Genome assembly of the deep-sea coral Lophelia pertusa.</title>
        <authorList>
            <person name="Herrera S."/>
            <person name="Cordes E."/>
        </authorList>
    </citation>
    <scope>NUCLEOTIDE SEQUENCE</scope>
    <source>
        <strain evidence="4">USNM1676648</strain>
        <tissue evidence="4">Polyp</tissue>
    </source>
</reference>
<keyword evidence="3" id="KW-0663">Pyridoxal phosphate</keyword>
<dbReference type="InterPro" id="IPR036052">
    <property type="entry name" value="TrpB-like_PALP_sf"/>
</dbReference>
<comment type="cofactor">
    <cofactor evidence="1">
        <name>pyridoxal 5'-phosphate</name>
        <dbReference type="ChEBI" id="CHEBI:597326"/>
    </cofactor>
</comment>
<dbReference type="PANTHER" id="PTHR43780:SF2">
    <property type="entry name" value="1-AMINOCYCLOPROPANE-1-CARBOXYLATE DEAMINASE-RELATED"/>
    <property type="match status" value="1"/>
</dbReference>
<dbReference type="Gene3D" id="3.40.50.1100">
    <property type="match status" value="1"/>
</dbReference>
<dbReference type="GO" id="GO:0019148">
    <property type="term" value="F:D-cysteine desulfhydrase activity"/>
    <property type="evidence" value="ECO:0007669"/>
    <property type="project" value="TreeGrafter"/>
</dbReference>
<dbReference type="SUPFAM" id="SSF53686">
    <property type="entry name" value="Tryptophan synthase beta subunit-like PLP-dependent enzymes"/>
    <property type="match status" value="1"/>
</dbReference>
<comment type="similarity">
    <text evidence="2">Belongs to the ACC deaminase/D-cysteine desulfhydrase family.</text>
</comment>
<organism evidence="4 5">
    <name type="scientific">Desmophyllum pertusum</name>
    <dbReference type="NCBI Taxonomy" id="174260"/>
    <lineage>
        <taxon>Eukaryota</taxon>
        <taxon>Metazoa</taxon>
        <taxon>Cnidaria</taxon>
        <taxon>Anthozoa</taxon>
        <taxon>Hexacorallia</taxon>
        <taxon>Scleractinia</taxon>
        <taxon>Caryophylliina</taxon>
        <taxon>Caryophylliidae</taxon>
        <taxon>Desmophyllum</taxon>
    </lineage>
</organism>
<evidence type="ECO:0000313" key="5">
    <source>
        <dbReference type="Proteomes" id="UP001163046"/>
    </source>
</evidence>
<comment type="caution">
    <text evidence="4">The sequence shown here is derived from an EMBL/GenBank/DDBJ whole genome shotgun (WGS) entry which is preliminary data.</text>
</comment>
<dbReference type="EMBL" id="MU825478">
    <property type="protein sequence ID" value="KAJ7388378.1"/>
    <property type="molecule type" value="Genomic_DNA"/>
</dbReference>
<dbReference type="InterPro" id="IPR027278">
    <property type="entry name" value="ACCD_DCysDesulf"/>
</dbReference>
<evidence type="ECO:0000256" key="1">
    <source>
        <dbReference type="ARBA" id="ARBA00001933"/>
    </source>
</evidence>
<keyword evidence="5" id="KW-1185">Reference proteome</keyword>
<accession>A0A9X0D7F4</accession>
<sequence length="186" mass="21103">MNINNSPLHQYKPPSWASPLKNIPQYFVKLAQRNTPIHPWNIPNLPKEFSLSVKRDDLTGCALSGNKTTAGFISISDRDWMFFIHRDVWLPDGISRNDESENILEITSTTGVLVDPVYNIKAIRGMLAEMNHNPGRFQGRRILYIHTGGLFGLFNGRIDPLITSSQSAKCENEILCWRDINEPPPC</sequence>